<dbReference type="AlphaFoldDB" id="A0A388T1F9"/>
<evidence type="ECO:0000313" key="4">
    <source>
        <dbReference type="Proteomes" id="UP000265354"/>
    </source>
</evidence>
<evidence type="ECO:0000256" key="1">
    <source>
        <dbReference type="SAM" id="MobiDB-lite"/>
    </source>
</evidence>
<feature type="compositionally biased region" description="Basic residues" evidence="1">
    <location>
        <begin position="135"/>
        <end position="144"/>
    </location>
</feature>
<dbReference type="Pfam" id="PF12323">
    <property type="entry name" value="HTH_OrfB_IS605"/>
    <property type="match status" value="1"/>
</dbReference>
<dbReference type="InterPro" id="IPR021027">
    <property type="entry name" value="Transposase_put_HTH"/>
</dbReference>
<evidence type="ECO:0000259" key="2">
    <source>
        <dbReference type="Pfam" id="PF12323"/>
    </source>
</evidence>
<dbReference type="EMBL" id="BGZL01000012">
    <property type="protein sequence ID" value="GBQ02609.1"/>
    <property type="molecule type" value="Genomic_DNA"/>
</dbReference>
<feature type="compositionally biased region" description="Polar residues" evidence="1">
    <location>
        <begin position="113"/>
        <end position="122"/>
    </location>
</feature>
<name>A0A388T1F9_9ACTN</name>
<dbReference type="Proteomes" id="UP000265354">
    <property type="component" value="Unassembled WGS sequence"/>
</dbReference>
<accession>A0A388T1F9</accession>
<reference evidence="3 4" key="1">
    <citation type="submission" date="2018-07" db="EMBL/GenBank/DDBJ databases">
        <title>Whole Genome Shotgun Sequence of Streptomyces spongiicola strain 531S.</title>
        <authorList>
            <person name="Dohra H."/>
            <person name="Kodani S."/>
        </authorList>
    </citation>
    <scope>NUCLEOTIDE SEQUENCE [LARGE SCALE GENOMIC DNA]</scope>
    <source>
        <strain evidence="3 4">531S</strain>
    </source>
</reference>
<evidence type="ECO:0000313" key="3">
    <source>
        <dbReference type="EMBL" id="GBQ02609.1"/>
    </source>
</evidence>
<proteinExistence type="predicted"/>
<feature type="domain" description="Transposase putative helix-turn-helix" evidence="2">
    <location>
        <begin position="6"/>
        <end position="37"/>
    </location>
</feature>
<organism evidence="3 4">
    <name type="scientific">Streptomyces spongiicola</name>
    <dbReference type="NCBI Taxonomy" id="1690221"/>
    <lineage>
        <taxon>Bacteria</taxon>
        <taxon>Bacillati</taxon>
        <taxon>Actinomycetota</taxon>
        <taxon>Actinomycetes</taxon>
        <taxon>Kitasatosporales</taxon>
        <taxon>Streptomycetaceae</taxon>
        <taxon>Streptomyces</taxon>
    </lineage>
</organism>
<dbReference type="RefSeq" id="WP_373995487.1">
    <property type="nucleotide sequence ID" value="NZ_BGZL01000012.1"/>
</dbReference>
<feature type="region of interest" description="Disordered" evidence="1">
    <location>
        <begin position="98"/>
        <end position="162"/>
    </location>
</feature>
<gene>
    <name evidence="3" type="ORF">SSP531S_40680</name>
</gene>
<sequence length="162" mass="17757">MARQFRRAFEYRSSPTGEQAAELSRTFGCVRLVRNRAPEGRTPAGYGEQRRVSYARPSAALTVWKRAQPLDIRRSRPLPEGAVPATVTVSRARNTLAAGPAAAACGDGVGPQPESSRTGRSSVKQEARRVTAGIPRHHIRRGRTPRAAPSTRQSLYARRRDA</sequence>
<protein>
    <recommendedName>
        <fullName evidence="2">Transposase putative helix-turn-helix domain-containing protein</fullName>
    </recommendedName>
</protein>
<comment type="caution">
    <text evidence="3">The sequence shown here is derived from an EMBL/GenBank/DDBJ whole genome shotgun (WGS) entry which is preliminary data.</text>
</comment>